<dbReference type="InterPro" id="IPR036465">
    <property type="entry name" value="vWFA_dom_sf"/>
</dbReference>
<dbReference type="InterPro" id="IPR050525">
    <property type="entry name" value="ECM_Assembly_Org"/>
</dbReference>
<dbReference type="SUPFAM" id="SSF57625">
    <property type="entry name" value="Invertebrate chitin-binding proteins"/>
    <property type="match status" value="2"/>
</dbReference>
<gene>
    <name evidence="4" type="ORF">SNE40_004122</name>
</gene>
<dbReference type="Pfam" id="PF00092">
    <property type="entry name" value="VWA"/>
    <property type="match status" value="1"/>
</dbReference>
<keyword evidence="1" id="KW-0732">Signal</keyword>
<dbReference type="GO" id="GO:0008061">
    <property type="term" value="F:chitin binding"/>
    <property type="evidence" value="ECO:0007669"/>
    <property type="project" value="InterPro"/>
</dbReference>
<dbReference type="InterPro" id="IPR036508">
    <property type="entry name" value="Chitin-bd_dom_sf"/>
</dbReference>
<dbReference type="InterPro" id="IPR002035">
    <property type="entry name" value="VWF_A"/>
</dbReference>
<dbReference type="SUPFAM" id="SSF53300">
    <property type="entry name" value="vWA-like"/>
    <property type="match status" value="1"/>
</dbReference>
<dbReference type="PROSITE" id="PS50940">
    <property type="entry name" value="CHIT_BIND_II"/>
    <property type="match status" value="2"/>
</dbReference>
<dbReference type="EMBL" id="JAZGQO010000002">
    <property type="protein sequence ID" value="KAK6192694.1"/>
    <property type="molecule type" value="Genomic_DNA"/>
</dbReference>
<evidence type="ECO:0000259" key="3">
    <source>
        <dbReference type="PROSITE" id="PS50940"/>
    </source>
</evidence>
<feature type="domain" description="Chitin-binding type-2" evidence="3">
    <location>
        <begin position="301"/>
        <end position="354"/>
    </location>
</feature>
<feature type="domain" description="VWFA" evidence="2">
    <location>
        <begin position="29"/>
        <end position="213"/>
    </location>
</feature>
<dbReference type="SMART" id="SM00494">
    <property type="entry name" value="ChtBD2"/>
    <property type="match status" value="2"/>
</dbReference>
<dbReference type="PROSITE" id="PS50234">
    <property type="entry name" value="VWFA"/>
    <property type="match status" value="1"/>
</dbReference>
<reference evidence="4 5" key="1">
    <citation type="submission" date="2024-01" db="EMBL/GenBank/DDBJ databases">
        <title>The genome of the rayed Mediterranean limpet Patella caerulea (Linnaeus, 1758).</title>
        <authorList>
            <person name="Anh-Thu Weber A."/>
            <person name="Halstead-Nussloch G."/>
        </authorList>
    </citation>
    <scope>NUCLEOTIDE SEQUENCE [LARGE SCALE GENOMIC DNA]</scope>
    <source>
        <strain evidence="4">AATW-2023a</strain>
        <tissue evidence="4">Whole specimen</tissue>
    </source>
</reference>
<accession>A0AAN8Q1J5</accession>
<dbReference type="GO" id="GO:0005576">
    <property type="term" value="C:extracellular region"/>
    <property type="evidence" value="ECO:0007669"/>
    <property type="project" value="InterPro"/>
</dbReference>
<feature type="signal peptide" evidence="1">
    <location>
        <begin position="1"/>
        <end position="19"/>
    </location>
</feature>
<dbReference type="Gene3D" id="3.40.50.410">
    <property type="entry name" value="von Willebrand factor, type A domain"/>
    <property type="match status" value="1"/>
</dbReference>
<comment type="caution">
    <text evidence="4">The sequence shown here is derived from an EMBL/GenBank/DDBJ whole genome shotgun (WGS) entry which is preliminary data.</text>
</comment>
<evidence type="ECO:0000313" key="5">
    <source>
        <dbReference type="Proteomes" id="UP001347796"/>
    </source>
</evidence>
<dbReference type="Pfam" id="PF01607">
    <property type="entry name" value="CBM_14"/>
    <property type="match status" value="2"/>
</dbReference>
<evidence type="ECO:0000256" key="1">
    <source>
        <dbReference type="SAM" id="SignalP"/>
    </source>
</evidence>
<dbReference type="PANTHER" id="PTHR24020">
    <property type="entry name" value="COLLAGEN ALPHA"/>
    <property type="match status" value="1"/>
</dbReference>
<feature type="domain" description="Chitin-binding type-2" evidence="3">
    <location>
        <begin position="244"/>
        <end position="300"/>
    </location>
</feature>
<dbReference type="AlphaFoldDB" id="A0AAN8Q1J5"/>
<feature type="chain" id="PRO_5042847579" evidence="1">
    <location>
        <begin position="20"/>
        <end position="362"/>
    </location>
</feature>
<dbReference type="Proteomes" id="UP001347796">
    <property type="component" value="Unassembled WGS sequence"/>
</dbReference>
<dbReference type="InterPro" id="IPR002557">
    <property type="entry name" value="Chitin-bd_dom"/>
</dbReference>
<keyword evidence="5" id="KW-1185">Reference proteome</keyword>
<proteinExistence type="predicted"/>
<name>A0AAN8Q1J5_PATCE</name>
<dbReference type="CDD" id="cd01450">
    <property type="entry name" value="vWFA_subfamily_ECM"/>
    <property type="match status" value="1"/>
</dbReference>
<evidence type="ECO:0000259" key="2">
    <source>
        <dbReference type="PROSITE" id="PS50234"/>
    </source>
</evidence>
<protein>
    <submittedName>
        <fullName evidence="4">Uncharacterized protein</fullName>
    </submittedName>
</protein>
<sequence>MVEMKITILVGLIAAVTRANSLKCGGKADVVIAVAGTPKQVPQEQFIRLENFLIGMVNYYNITKTTTNVGLILYGRDPEIITRLTPSHNKRDINTRISLLAQRELYRSIYGGSNVVKAIDAIIDLHKDNKRPGTPKIGVIITYGAEDLSGPKPDVIAKRVAEAGARAKKAGIEMFAVSSGGLVPGFQDITFGDNCRLFSLGDFNNFHVLLPYLASATCYVTDPDVTPSPSKCFPEVLPPPKQKVMTCPPPTSGFYEDKNNCAYFIQCTETGRIRTRCAGGTLYDPNIERCNHKEFVTCWSKVKCPQQYGLFPHPHFCNQFLNCAFGVPYVQSCPPGLVFNKSYCDFQSNVDCGNKKTSHQNN</sequence>
<evidence type="ECO:0000313" key="4">
    <source>
        <dbReference type="EMBL" id="KAK6192694.1"/>
    </source>
</evidence>
<organism evidence="4 5">
    <name type="scientific">Patella caerulea</name>
    <name type="common">Rayed Mediterranean limpet</name>
    <dbReference type="NCBI Taxonomy" id="87958"/>
    <lineage>
        <taxon>Eukaryota</taxon>
        <taxon>Metazoa</taxon>
        <taxon>Spiralia</taxon>
        <taxon>Lophotrochozoa</taxon>
        <taxon>Mollusca</taxon>
        <taxon>Gastropoda</taxon>
        <taxon>Patellogastropoda</taxon>
        <taxon>Patelloidea</taxon>
        <taxon>Patellidae</taxon>
        <taxon>Patella</taxon>
    </lineage>
</organism>
<dbReference type="Gene3D" id="2.170.140.10">
    <property type="entry name" value="Chitin binding domain"/>
    <property type="match status" value="2"/>
</dbReference>